<protein>
    <submittedName>
        <fullName evidence="1">Uncharacterized protein</fullName>
    </submittedName>
</protein>
<feature type="non-terminal residue" evidence="1">
    <location>
        <position position="1"/>
    </location>
</feature>
<organism evidence="1 2">
    <name type="scientific">Cichlidogyrus casuarinus</name>
    <dbReference type="NCBI Taxonomy" id="1844966"/>
    <lineage>
        <taxon>Eukaryota</taxon>
        <taxon>Metazoa</taxon>
        <taxon>Spiralia</taxon>
        <taxon>Lophotrochozoa</taxon>
        <taxon>Platyhelminthes</taxon>
        <taxon>Monogenea</taxon>
        <taxon>Monopisthocotylea</taxon>
        <taxon>Dactylogyridea</taxon>
        <taxon>Ancyrocephalidae</taxon>
        <taxon>Cichlidogyrus</taxon>
    </lineage>
</organism>
<evidence type="ECO:0000313" key="1">
    <source>
        <dbReference type="EMBL" id="KAL3306880.1"/>
    </source>
</evidence>
<accession>A0ABD2PIT0</accession>
<comment type="caution">
    <text evidence="1">The sequence shown here is derived from an EMBL/GenBank/DDBJ whole genome shotgun (WGS) entry which is preliminary data.</text>
</comment>
<evidence type="ECO:0000313" key="2">
    <source>
        <dbReference type="Proteomes" id="UP001626550"/>
    </source>
</evidence>
<name>A0ABD2PIT0_9PLAT</name>
<proteinExistence type="predicted"/>
<dbReference type="AlphaFoldDB" id="A0ABD2PIT0"/>
<dbReference type="EMBL" id="JBJKFK010009232">
    <property type="protein sequence ID" value="KAL3306880.1"/>
    <property type="molecule type" value="Genomic_DNA"/>
</dbReference>
<reference evidence="1 2" key="1">
    <citation type="submission" date="2024-11" db="EMBL/GenBank/DDBJ databases">
        <title>Adaptive evolution of stress response genes in parasites aligns with host niche diversity.</title>
        <authorList>
            <person name="Hahn C."/>
            <person name="Resl P."/>
        </authorList>
    </citation>
    <scope>NUCLEOTIDE SEQUENCE [LARGE SCALE GENOMIC DNA]</scope>
    <source>
        <strain evidence="1">EGGRZ-B1_66</strain>
        <tissue evidence="1">Body</tissue>
    </source>
</reference>
<dbReference type="Proteomes" id="UP001626550">
    <property type="component" value="Unassembled WGS sequence"/>
</dbReference>
<gene>
    <name evidence="1" type="ORF">Ciccas_014624</name>
</gene>
<sequence>ASRMARDLPIEHLKLHYCCYSLARTGKKTLTVLDFKLDEDEAFRKMVKKILSSSGVSWDELLPIYEDIMQPHQSRNHNTVRAKFNTRYVETGVVSKSAQRPPRYFSPSSPEGASKTIEELAAELRKLLNVGLDASERAKQLALFSQICATGTATCSEKRQEIYDFFGDIWSYNWLASSRYNIDSAFSRQ</sequence>
<keyword evidence="2" id="KW-1185">Reference proteome</keyword>